<proteinExistence type="predicted"/>
<name>A0A6A6VTL8_9PEZI</name>
<dbReference type="GO" id="GO:0000981">
    <property type="term" value="F:DNA-binding transcription factor activity, RNA polymerase II-specific"/>
    <property type="evidence" value="ECO:0007669"/>
    <property type="project" value="InterPro"/>
</dbReference>
<dbReference type="InterPro" id="IPR001138">
    <property type="entry name" value="Zn2Cys6_DnaBD"/>
</dbReference>
<dbReference type="RefSeq" id="XP_033595946.1">
    <property type="nucleotide sequence ID" value="XM_033747668.1"/>
</dbReference>
<feature type="region of interest" description="Disordered" evidence="3">
    <location>
        <begin position="58"/>
        <end position="79"/>
    </location>
</feature>
<dbReference type="OrthoDB" id="3034343at2759"/>
<dbReference type="InterPro" id="IPR007219">
    <property type="entry name" value="XnlR_reg_dom"/>
</dbReference>
<gene>
    <name evidence="5" type="ORF">EJ05DRAFT_505128</name>
</gene>
<keyword evidence="1" id="KW-0479">Metal-binding</keyword>
<dbReference type="GO" id="GO:0005634">
    <property type="term" value="C:nucleus"/>
    <property type="evidence" value="ECO:0007669"/>
    <property type="project" value="TreeGrafter"/>
</dbReference>
<evidence type="ECO:0000313" key="5">
    <source>
        <dbReference type="EMBL" id="KAF2753495.1"/>
    </source>
</evidence>
<evidence type="ECO:0000313" key="6">
    <source>
        <dbReference type="Proteomes" id="UP000799437"/>
    </source>
</evidence>
<dbReference type="Pfam" id="PF00172">
    <property type="entry name" value="Zn_clus"/>
    <property type="match status" value="1"/>
</dbReference>
<accession>A0A6A6VTL8</accession>
<keyword evidence="6" id="KW-1185">Reference proteome</keyword>
<evidence type="ECO:0000259" key="4">
    <source>
        <dbReference type="PROSITE" id="PS50048"/>
    </source>
</evidence>
<sequence length="654" mass="72956">MPREATPRPYRSHLRPACLPCRRRKSRCKTDSVLGQCLMCQAHGTVCVFPEESDHRAARNSAQRSSAKPQTEDYDGAYGGISANLIPRYRDSDRHMGRATADTSSVSVPSPVQQRPAHTHGSQPAVPTLLDSLAVDGEHNPHIVGPVVVNDNDMLQEYLSTRRNDGAGPSRMITMGRTFQYGAVRRPVMFSNVQKQPVGLTSNRDPAFLKTMVIEKLLEPFGHELIRVYLHKANCCLPLLDEQSLYSADKDIISPTLLASIYANALIYWRHDTHLASHRCPDVRFIWNLANEALYIELQRSPGMSTIISILLNISGRPTTAVMGNAVLIGSAIALSYSLGLNRDPGAWEISATEKNVRRQIWWAIVIFDCWSSMSYGTPPQVQRHQHDVCVPDMNDMLASDATPRGAAGAPIYIAFIGLTKILSILLDHVYRIESSGSTRNEIGPCEVSLNTNLYEWEEGLTENIRRIIIRGAHLDQPGAANFRLAYLSVKLLLHRIELGLDPQETSSDTRPSHQYAQAQRVAEEIVMLVQELGVEQLGDFWLSVSAFSLTSAMSFLVRRTLESRREYNADLNQIGAFKLAKQFIAILRSHRQQHAWDVGDLCLSQYSEVIESLEQGDLDSGPSLSNIEDFVPDVNVDQLFPSLWDMFEAEGAL</sequence>
<dbReference type="CDD" id="cd00067">
    <property type="entry name" value="GAL4"/>
    <property type="match status" value="1"/>
</dbReference>
<dbReference type="GeneID" id="54488722"/>
<keyword evidence="2" id="KW-0539">Nucleus</keyword>
<reference evidence="5" key="1">
    <citation type="journal article" date="2020" name="Stud. Mycol.">
        <title>101 Dothideomycetes genomes: a test case for predicting lifestyles and emergence of pathogens.</title>
        <authorList>
            <person name="Haridas S."/>
            <person name="Albert R."/>
            <person name="Binder M."/>
            <person name="Bloem J."/>
            <person name="Labutti K."/>
            <person name="Salamov A."/>
            <person name="Andreopoulos B."/>
            <person name="Baker S."/>
            <person name="Barry K."/>
            <person name="Bills G."/>
            <person name="Bluhm B."/>
            <person name="Cannon C."/>
            <person name="Castanera R."/>
            <person name="Culley D."/>
            <person name="Daum C."/>
            <person name="Ezra D."/>
            <person name="Gonzalez J."/>
            <person name="Henrissat B."/>
            <person name="Kuo A."/>
            <person name="Liang C."/>
            <person name="Lipzen A."/>
            <person name="Lutzoni F."/>
            <person name="Magnuson J."/>
            <person name="Mondo S."/>
            <person name="Nolan M."/>
            <person name="Ohm R."/>
            <person name="Pangilinan J."/>
            <person name="Park H.-J."/>
            <person name="Ramirez L."/>
            <person name="Alfaro M."/>
            <person name="Sun H."/>
            <person name="Tritt A."/>
            <person name="Yoshinaga Y."/>
            <person name="Zwiers L.-H."/>
            <person name="Turgeon B."/>
            <person name="Goodwin S."/>
            <person name="Spatafora J."/>
            <person name="Crous P."/>
            <person name="Grigoriev I."/>
        </authorList>
    </citation>
    <scope>NUCLEOTIDE SEQUENCE</scope>
    <source>
        <strain evidence="5">CBS 121739</strain>
    </source>
</reference>
<dbReference type="AlphaFoldDB" id="A0A6A6VTL8"/>
<dbReference type="EMBL" id="ML996584">
    <property type="protein sequence ID" value="KAF2753495.1"/>
    <property type="molecule type" value="Genomic_DNA"/>
</dbReference>
<evidence type="ECO:0000256" key="3">
    <source>
        <dbReference type="SAM" id="MobiDB-lite"/>
    </source>
</evidence>
<dbReference type="PANTHER" id="PTHR31668:SF10">
    <property type="entry name" value="ZN(II)2CYS6 TRANSCRIPTION FACTOR (EUROFUNG)"/>
    <property type="match status" value="1"/>
</dbReference>
<evidence type="ECO:0000256" key="2">
    <source>
        <dbReference type="ARBA" id="ARBA00023242"/>
    </source>
</evidence>
<protein>
    <recommendedName>
        <fullName evidence="4">Zn(2)-C6 fungal-type domain-containing protein</fullName>
    </recommendedName>
</protein>
<dbReference type="SUPFAM" id="SSF57701">
    <property type="entry name" value="Zn2/Cys6 DNA-binding domain"/>
    <property type="match status" value="1"/>
</dbReference>
<dbReference type="SMART" id="SM00066">
    <property type="entry name" value="GAL4"/>
    <property type="match status" value="1"/>
</dbReference>
<evidence type="ECO:0000256" key="1">
    <source>
        <dbReference type="ARBA" id="ARBA00022723"/>
    </source>
</evidence>
<dbReference type="CDD" id="cd12148">
    <property type="entry name" value="fungal_TF_MHR"/>
    <property type="match status" value="1"/>
</dbReference>
<dbReference type="InterPro" id="IPR036864">
    <property type="entry name" value="Zn2-C6_fun-type_DNA-bd_sf"/>
</dbReference>
<dbReference type="PANTHER" id="PTHR31668">
    <property type="entry name" value="GLUCOSE TRANSPORT TRANSCRIPTION REGULATOR RGT1-RELATED-RELATED"/>
    <property type="match status" value="1"/>
</dbReference>
<dbReference type="Gene3D" id="4.10.240.10">
    <property type="entry name" value="Zn(2)-C6 fungal-type DNA-binding domain"/>
    <property type="match status" value="1"/>
</dbReference>
<dbReference type="GO" id="GO:0006351">
    <property type="term" value="P:DNA-templated transcription"/>
    <property type="evidence" value="ECO:0007669"/>
    <property type="project" value="InterPro"/>
</dbReference>
<dbReference type="GO" id="GO:0008270">
    <property type="term" value="F:zinc ion binding"/>
    <property type="evidence" value="ECO:0007669"/>
    <property type="project" value="InterPro"/>
</dbReference>
<dbReference type="SMART" id="SM00906">
    <property type="entry name" value="Fungal_trans"/>
    <property type="match status" value="1"/>
</dbReference>
<dbReference type="GO" id="GO:0003677">
    <property type="term" value="F:DNA binding"/>
    <property type="evidence" value="ECO:0007669"/>
    <property type="project" value="InterPro"/>
</dbReference>
<dbReference type="Proteomes" id="UP000799437">
    <property type="component" value="Unassembled WGS sequence"/>
</dbReference>
<dbReference type="PROSITE" id="PS50048">
    <property type="entry name" value="ZN2_CY6_FUNGAL_2"/>
    <property type="match status" value="1"/>
</dbReference>
<dbReference type="Pfam" id="PF04082">
    <property type="entry name" value="Fungal_trans"/>
    <property type="match status" value="1"/>
</dbReference>
<dbReference type="GO" id="GO:0001080">
    <property type="term" value="P:nitrogen catabolite activation of transcription from RNA polymerase II promoter"/>
    <property type="evidence" value="ECO:0007669"/>
    <property type="project" value="TreeGrafter"/>
</dbReference>
<feature type="domain" description="Zn(2)-C6 fungal-type" evidence="4">
    <location>
        <begin position="17"/>
        <end position="49"/>
    </location>
</feature>
<dbReference type="InterPro" id="IPR050797">
    <property type="entry name" value="Carb_Metab_Trans_Reg"/>
</dbReference>
<dbReference type="PROSITE" id="PS00463">
    <property type="entry name" value="ZN2_CY6_FUNGAL_1"/>
    <property type="match status" value="1"/>
</dbReference>
<feature type="region of interest" description="Disordered" evidence="3">
    <location>
        <begin position="95"/>
        <end position="124"/>
    </location>
</feature>
<organism evidence="5 6">
    <name type="scientific">Pseudovirgaria hyperparasitica</name>
    <dbReference type="NCBI Taxonomy" id="470096"/>
    <lineage>
        <taxon>Eukaryota</taxon>
        <taxon>Fungi</taxon>
        <taxon>Dikarya</taxon>
        <taxon>Ascomycota</taxon>
        <taxon>Pezizomycotina</taxon>
        <taxon>Dothideomycetes</taxon>
        <taxon>Dothideomycetes incertae sedis</taxon>
        <taxon>Acrospermales</taxon>
        <taxon>Acrospermaceae</taxon>
        <taxon>Pseudovirgaria</taxon>
    </lineage>
</organism>